<name>A0A2U8FDK1_9HELI</name>
<dbReference type="RefSeq" id="WP_108910940.1">
    <property type="nucleotide sequence ID" value="NZ_CP021886.1"/>
</dbReference>
<protein>
    <submittedName>
        <fullName evidence="1">Uncharacterized protein</fullName>
    </submittedName>
</protein>
<gene>
    <name evidence="1" type="ORF">CDV25_04410</name>
</gene>
<dbReference type="AlphaFoldDB" id="A0A2U8FDK1"/>
<sequence length="59" mass="6756">MQPFNESTIESLLLEHLENAGYIFVKAFGTKHRLCANQFAPPILGILHFLFLTLLEVRL</sequence>
<proteinExistence type="predicted"/>
<evidence type="ECO:0000313" key="1">
    <source>
        <dbReference type="EMBL" id="AWI34098.1"/>
    </source>
</evidence>
<evidence type="ECO:0000313" key="2">
    <source>
        <dbReference type="Proteomes" id="UP000244890"/>
    </source>
</evidence>
<accession>A0A2U8FDK1</accession>
<reference evidence="1 2" key="1">
    <citation type="submission" date="2017-06" db="EMBL/GenBank/DDBJ databases">
        <title>Complete genome of Helicobacter apodemus.</title>
        <authorList>
            <person name="Cho S."/>
        </authorList>
    </citation>
    <scope>NUCLEOTIDE SEQUENCE [LARGE SCALE GENOMIC DNA]</scope>
    <source>
        <strain evidence="2">SNUVETPUB-15-01</strain>
    </source>
</reference>
<organism evidence="1 2">
    <name type="scientific">Helicobacter apodemus</name>
    <dbReference type="NCBI Taxonomy" id="135569"/>
    <lineage>
        <taxon>Bacteria</taxon>
        <taxon>Pseudomonadati</taxon>
        <taxon>Campylobacterota</taxon>
        <taxon>Epsilonproteobacteria</taxon>
        <taxon>Campylobacterales</taxon>
        <taxon>Helicobacteraceae</taxon>
        <taxon>Helicobacter</taxon>
    </lineage>
</organism>
<dbReference type="Proteomes" id="UP000244890">
    <property type="component" value="Chromosome"/>
</dbReference>
<dbReference type="KEGG" id="had:CDV25_04410"/>
<dbReference type="EMBL" id="CP021886">
    <property type="protein sequence ID" value="AWI34098.1"/>
    <property type="molecule type" value="Genomic_DNA"/>
</dbReference>